<evidence type="ECO:0000256" key="1">
    <source>
        <dbReference type="PROSITE-ProRule" id="PRU00235"/>
    </source>
</evidence>
<feature type="repeat" description="RCC1" evidence="1">
    <location>
        <begin position="91"/>
        <end position="142"/>
    </location>
</feature>
<dbReference type="Pfam" id="PF13540">
    <property type="entry name" value="RCC1_2"/>
    <property type="match status" value="2"/>
</dbReference>
<dbReference type="STRING" id="741276.A0A2S5B6U1"/>
<feature type="repeat" description="RCC1" evidence="1">
    <location>
        <begin position="216"/>
        <end position="272"/>
    </location>
</feature>
<name>A0A2S5B6U1_9BASI</name>
<dbReference type="PANTHER" id="PTHR45982:SF1">
    <property type="entry name" value="REGULATOR OF CHROMOSOME CONDENSATION"/>
    <property type="match status" value="1"/>
</dbReference>
<protein>
    <submittedName>
        <fullName evidence="2">Uncharacterized protein</fullName>
    </submittedName>
</protein>
<evidence type="ECO:0000313" key="2">
    <source>
        <dbReference type="EMBL" id="POY72465.1"/>
    </source>
</evidence>
<proteinExistence type="predicted"/>
<keyword evidence="3" id="KW-1185">Reference proteome</keyword>
<dbReference type="SUPFAM" id="SSF50985">
    <property type="entry name" value="RCC1/BLIP-II"/>
    <property type="match status" value="2"/>
</dbReference>
<sequence>MLSRSRAATRNVSHLLVAGWNPLAPPGRSSAAQSGQDRQSVSNPTLATAPLATWLASVGREQDVEGGYRVAHVAGGAGHQVVSYKNYEGTDRIFALGRNEAGQLGVGFASQEGTRGLVEGFEGEEVLAVKAGVQASYILVRDEDSTVLYSIGNLARGRLGHPNMTSHFEEAEAAAGDEPRMHVLPRATAVRLPPGAGRIKQIESGFEHVLLLTETGEIYGTGCNTDGQIGLGAAEADVFGFTKVDLPAEIAQEGGVARISAGADTSALVTASGRVWTWGNSEYGQAMHARKIDQILRPLEIDHSFLPPSRQLVDYRCGGSFALALDGYGALGLGESLVRSEKPRRVDALEDQGIKRIRAGYGYAAAVRDAGADSAVYSWGLNSIHGRLGLGMLASSRSFDSSKPPAVAMHVYAPQEVALPLRELGLDGSVAGREGVQWRLGKVELAMEGMWVGLEVDEDID</sequence>
<evidence type="ECO:0000313" key="3">
    <source>
        <dbReference type="Proteomes" id="UP000237144"/>
    </source>
</evidence>
<dbReference type="AlphaFoldDB" id="A0A2S5B6U1"/>
<dbReference type="OrthoDB" id="5370059at2759"/>
<dbReference type="EMBL" id="PJQD01000048">
    <property type="protein sequence ID" value="POY72465.1"/>
    <property type="molecule type" value="Genomic_DNA"/>
</dbReference>
<organism evidence="2 3">
    <name type="scientific">Rhodotorula taiwanensis</name>
    <dbReference type="NCBI Taxonomy" id="741276"/>
    <lineage>
        <taxon>Eukaryota</taxon>
        <taxon>Fungi</taxon>
        <taxon>Dikarya</taxon>
        <taxon>Basidiomycota</taxon>
        <taxon>Pucciniomycotina</taxon>
        <taxon>Microbotryomycetes</taxon>
        <taxon>Sporidiobolales</taxon>
        <taxon>Sporidiobolaceae</taxon>
        <taxon>Rhodotorula</taxon>
    </lineage>
</organism>
<comment type="caution">
    <text evidence="2">The sequence shown here is derived from an EMBL/GenBank/DDBJ whole genome shotgun (WGS) entry which is preliminary data.</text>
</comment>
<dbReference type="PROSITE" id="PS50012">
    <property type="entry name" value="RCC1_3"/>
    <property type="match status" value="3"/>
</dbReference>
<dbReference type="InterPro" id="IPR051553">
    <property type="entry name" value="Ran_GTPase-activating"/>
</dbReference>
<dbReference type="Gene3D" id="2.130.10.30">
    <property type="entry name" value="Regulator of chromosome condensation 1/beta-lactamase-inhibitor protein II"/>
    <property type="match status" value="1"/>
</dbReference>
<dbReference type="InterPro" id="IPR000408">
    <property type="entry name" value="Reg_chr_condens"/>
</dbReference>
<dbReference type="InterPro" id="IPR009091">
    <property type="entry name" value="RCC1/BLIP-II"/>
</dbReference>
<feature type="repeat" description="RCC1" evidence="1">
    <location>
        <begin position="273"/>
        <end position="328"/>
    </location>
</feature>
<dbReference type="PANTHER" id="PTHR45982">
    <property type="entry name" value="REGULATOR OF CHROMOSOME CONDENSATION"/>
    <property type="match status" value="1"/>
</dbReference>
<reference evidence="2 3" key="1">
    <citation type="journal article" date="2018" name="Front. Microbiol.">
        <title>Prospects for Fungal Bioremediation of Acidic Radioactive Waste Sites: Characterization and Genome Sequence of Rhodotorula taiwanensis MD1149.</title>
        <authorList>
            <person name="Tkavc R."/>
            <person name="Matrosova V.Y."/>
            <person name="Grichenko O.E."/>
            <person name="Gostincar C."/>
            <person name="Volpe R.P."/>
            <person name="Klimenkova P."/>
            <person name="Gaidamakova E.K."/>
            <person name="Zhou C.E."/>
            <person name="Stewart B.J."/>
            <person name="Lyman M.G."/>
            <person name="Malfatti S.A."/>
            <person name="Rubinfeld B."/>
            <person name="Courtot M."/>
            <person name="Singh J."/>
            <person name="Dalgard C.L."/>
            <person name="Hamilton T."/>
            <person name="Frey K.G."/>
            <person name="Gunde-Cimerman N."/>
            <person name="Dugan L."/>
            <person name="Daly M.J."/>
        </authorList>
    </citation>
    <scope>NUCLEOTIDE SEQUENCE [LARGE SCALE GENOMIC DNA]</scope>
    <source>
        <strain evidence="2 3">MD1149</strain>
    </source>
</reference>
<accession>A0A2S5B6U1</accession>
<dbReference type="Proteomes" id="UP000237144">
    <property type="component" value="Unassembled WGS sequence"/>
</dbReference>
<dbReference type="PRINTS" id="PR00633">
    <property type="entry name" value="RCCNDNSATION"/>
</dbReference>
<gene>
    <name evidence="2" type="ORF">BMF94_4291</name>
</gene>